<sequence length="227" mass="24747">MFLRSVYLAIALLAFASTPSNADSPSSPEDLEELPTTLSLTSAMQDPSMHLVKDYILGDPAAQQKTYVKVFQSNTKPSGSTLAKRDSSPPTTPLNGGKHIDLTPAPCTSKACYPGSFAGPHKTDCDVIVAAQFNSTGLLTAFPGTWVFVHSGTCVVVFQHPVGKPEYNYILDYKWSSLGNIMLELMKKCMSKPSAQSIGGACKIKRYQEFKFQNVLISLQRYIDPTQ</sequence>
<keyword evidence="2" id="KW-0732">Signal</keyword>
<proteinExistence type="predicted"/>
<accession>A0A2N5W6G5</accession>
<dbReference type="Proteomes" id="UP000235392">
    <property type="component" value="Unassembled WGS sequence"/>
</dbReference>
<dbReference type="EMBL" id="PGCJ01000007">
    <property type="protein sequence ID" value="PLW57813.1"/>
    <property type="molecule type" value="Genomic_DNA"/>
</dbReference>
<evidence type="ECO:0000313" key="5">
    <source>
        <dbReference type="Proteomes" id="UP000235388"/>
    </source>
</evidence>
<feature type="signal peptide" evidence="2">
    <location>
        <begin position="1"/>
        <end position="22"/>
    </location>
</feature>
<feature type="region of interest" description="Disordered" evidence="1">
    <location>
        <begin position="75"/>
        <end position="100"/>
    </location>
</feature>
<dbReference type="EMBL" id="PGCI01000611">
    <property type="protein sequence ID" value="PLW24317.1"/>
    <property type="molecule type" value="Genomic_DNA"/>
</dbReference>
<gene>
    <name evidence="4" type="ORF">PCANC_00926</name>
    <name evidence="3" type="ORF">PCASD_06523</name>
</gene>
<evidence type="ECO:0000313" key="3">
    <source>
        <dbReference type="EMBL" id="PLW24317.1"/>
    </source>
</evidence>
<dbReference type="AlphaFoldDB" id="A0A2N5W6G5"/>
<protein>
    <recommendedName>
        <fullName evidence="7">Ecp2 effector protein domain-containing protein</fullName>
    </recommendedName>
</protein>
<evidence type="ECO:0008006" key="7">
    <source>
        <dbReference type="Google" id="ProtNLM"/>
    </source>
</evidence>
<reference evidence="5 6" key="1">
    <citation type="submission" date="2017-11" db="EMBL/GenBank/DDBJ databases">
        <title>De novo assembly and phasing of dikaryotic genomes from two isolates of Puccinia coronata f. sp. avenae, the causal agent of oat crown rust.</title>
        <authorList>
            <person name="Miller M.E."/>
            <person name="Zhang Y."/>
            <person name="Omidvar V."/>
            <person name="Sperschneider J."/>
            <person name="Schwessinger B."/>
            <person name="Raley C."/>
            <person name="Palmer J.M."/>
            <person name="Garnica D."/>
            <person name="Upadhyaya N."/>
            <person name="Rathjen J."/>
            <person name="Taylor J.M."/>
            <person name="Park R.F."/>
            <person name="Dodds P.N."/>
            <person name="Hirsch C.D."/>
            <person name="Kianian S.F."/>
            <person name="Figueroa M."/>
        </authorList>
    </citation>
    <scope>NUCLEOTIDE SEQUENCE [LARGE SCALE GENOMIC DNA]</scope>
    <source>
        <strain evidence="4">12NC29</strain>
        <strain evidence="3">12SD80</strain>
    </source>
</reference>
<evidence type="ECO:0000313" key="4">
    <source>
        <dbReference type="EMBL" id="PLW57813.1"/>
    </source>
</evidence>
<evidence type="ECO:0000313" key="6">
    <source>
        <dbReference type="Proteomes" id="UP000235392"/>
    </source>
</evidence>
<feature type="chain" id="PRO_5015084141" description="Ecp2 effector protein domain-containing protein" evidence="2">
    <location>
        <begin position="23"/>
        <end position="227"/>
    </location>
</feature>
<organism evidence="4 5">
    <name type="scientific">Puccinia coronata f. sp. avenae</name>
    <dbReference type="NCBI Taxonomy" id="200324"/>
    <lineage>
        <taxon>Eukaryota</taxon>
        <taxon>Fungi</taxon>
        <taxon>Dikarya</taxon>
        <taxon>Basidiomycota</taxon>
        <taxon>Pucciniomycotina</taxon>
        <taxon>Pucciniomycetes</taxon>
        <taxon>Pucciniales</taxon>
        <taxon>Pucciniaceae</taxon>
        <taxon>Puccinia</taxon>
    </lineage>
</organism>
<comment type="caution">
    <text evidence="4">The sequence shown here is derived from an EMBL/GenBank/DDBJ whole genome shotgun (WGS) entry which is preliminary data.</text>
</comment>
<keyword evidence="5" id="KW-1185">Reference proteome</keyword>
<dbReference type="Proteomes" id="UP000235388">
    <property type="component" value="Unassembled WGS sequence"/>
</dbReference>
<name>A0A2N5W6G5_9BASI</name>
<evidence type="ECO:0000256" key="1">
    <source>
        <dbReference type="SAM" id="MobiDB-lite"/>
    </source>
</evidence>
<dbReference type="OrthoDB" id="2503597at2759"/>
<evidence type="ECO:0000256" key="2">
    <source>
        <dbReference type="SAM" id="SignalP"/>
    </source>
</evidence>
<dbReference type="STRING" id="200324.A0A2N5W6G5"/>